<dbReference type="Pfam" id="PF01609">
    <property type="entry name" value="DDE_Tnp_1"/>
    <property type="match status" value="1"/>
</dbReference>
<evidence type="ECO:0000313" key="2">
    <source>
        <dbReference type="EMBL" id="QBQ55677.1"/>
    </source>
</evidence>
<dbReference type="InterPro" id="IPR002559">
    <property type="entry name" value="Transposase_11"/>
</dbReference>
<reference evidence="2 3" key="1">
    <citation type="submission" date="2019-03" db="EMBL/GenBank/DDBJ databases">
        <title>The genome sequence of Nitrosococcus wardiae strain D1FHST reveals the archetypal metabolic capacity of ammonia-oxidizing Gammaproteobacteria.</title>
        <authorList>
            <person name="Wang L."/>
            <person name="Lim C.K."/>
            <person name="Hanson T.E."/>
            <person name="Dang H."/>
            <person name="Klotz M.G."/>
        </authorList>
    </citation>
    <scope>NUCLEOTIDE SEQUENCE [LARGE SCALE GENOMIC DNA]</scope>
    <source>
        <strain evidence="2 3">D1FHS</strain>
    </source>
</reference>
<name>A0A4P7C1Z4_9GAMM</name>
<evidence type="ECO:0000259" key="1">
    <source>
        <dbReference type="Pfam" id="PF01609"/>
    </source>
</evidence>
<dbReference type="EMBL" id="CP038033">
    <property type="protein sequence ID" value="QBQ55677.1"/>
    <property type="molecule type" value="Genomic_DNA"/>
</dbReference>
<dbReference type="InterPro" id="IPR012337">
    <property type="entry name" value="RNaseH-like_sf"/>
</dbReference>
<dbReference type="InterPro" id="IPR047658">
    <property type="entry name" value="IS4-like_transpos"/>
</dbReference>
<dbReference type="AlphaFoldDB" id="A0A4P7C1Z4"/>
<sequence length="373" mass="43425">MMNGLPPSKGSFPMMAAHLLKCELKRFLPWHQARIDCLAQLIVAMVQVRTVNLTQLALAFDALVQRESVYQRVKRFFRHHQFETDLVAVLVTSWLDLGKRWVLCLDRTTWQLGRTPINGLVLSVAYAGVSVPLMWTVLGKKGNSSTEERIALIERFLRRFPPERIECLMADREFRGHQWLSYLIRRGIAFRLRIPNNTKTHNRQRNARLPVTRLFSIQSGETMILNRPRRLWGHTLYLVGTRAPSGEYVIIITTHAPEQALEDYRQRWQTECLFAAMKRRGFNLEDTHITDPDRVARLIAVMTLALCWCYKVGLWLNQQQPIVIKKHQRRACSVIRLGLDTLRRVLLNGASQTPQIRDWIHFLFDKKVIIANT</sequence>
<keyword evidence="3" id="KW-1185">Reference proteome</keyword>
<organism evidence="2 3">
    <name type="scientific">Nitrosococcus wardiae</name>
    <dbReference type="NCBI Taxonomy" id="1814290"/>
    <lineage>
        <taxon>Bacteria</taxon>
        <taxon>Pseudomonadati</taxon>
        <taxon>Pseudomonadota</taxon>
        <taxon>Gammaproteobacteria</taxon>
        <taxon>Chromatiales</taxon>
        <taxon>Chromatiaceae</taxon>
        <taxon>Nitrosococcus</taxon>
    </lineage>
</organism>
<dbReference type="GO" id="GO:0003677">
    <property type="term" value="F:DNA binding"/>
    <property type="evidence" value="ECO:0007669"/>
    <property type="project" value="InterPro"/>
</dbReference>
<evidence type="ECO:0000313" key="3">
    <source>
        <dbReference type="Proteomes" id="UP000294325"/>
    </source>
</evidence>
<dbReference type="KEGG" id="nwr:E3U44_15030"/>
<proteinExistence type="predicted"/>
<dbReference type="Proteomes" id="UP000294325">
    <property type="component" value="Chromosome"/>
</dbReference>
<dbReference type="OrthoDB" id="1091931at2"/>
<dbReference type="GO" id="GO:0006313">
    <property type="term" value="P:DNA transposition"/>
    <property type="evidence" value="ECO:0007669"/>
    <property type="project" value="InterPro"/>
</dbReference>
<accession>A0A4P7C1Z4</accession>
<gene>
    <name evidence="2" type="ORF">E3U44_15030</name>
</gene>
<protein>
    <submittedName>
        <fullName evidence="2">IS4 family transposase</fullName>
    </submittedName>
</protein>
<dbReference type="NCBIfam" id="NF033591">
    <property type="entry name" value="transpos_IS4_2"/>
    <property type="match status" value="1"/>
</dbReference>
<dbReference type="SUPFAM" id="SSF53098">
    <property type="entry name" value="Ribonuclease H-like"/>
    <property type="match status" value="1"/>
</dbReference>
<dbReference type="GO" id="GO:0004803">
    <property type="term" value="F:transposase activity"/>
    <property type="evidence" value="ECO:0007669"/>
    <property type="project" value="InterPro"/>
</dbReference>
<feature type="domain" description="Transposase IS4-like" evidence="1">
    <location>
        <begin position="99"/>
        <end position="308"/>
    </location>
</feature>